<dbReference type="EMBL" id="JBHUIR010000010">
    <property type="protein sequence ID" value="MFD2258690.1"/>
    <property type="molecule type" value="Genomic_DNA"/>
</dbReference>
<keyword evidence="1" id="KW-0378">Hydrolase</keyword>
<gene>
    <name evidence="1" type="ORF">ACFSMZ_02760</name>
</gene>
<accession>A0ABW5DDV8</accession>
<dbReference type="Proteomes" id="UP001597373">
    <property type="component" value="Unassembled WGS sequence"/>
</dbReference>
<sequence length="278" mass="29864">MMKNVPLSSLIKSFDVFFLDQFGTLHDGVAPYPGAAEALQRIRAAGKQVVILSNSGKSAEANARRFVKIGFPKDSFDQFVTSGEVAVDLLMRGALNLPLSPRTRCFTISRDGDTFLADRLGLEAVETADHADLIVISGSQAHRISLDTYREMLRPAAEAGVPAICTNPDIMMLTPQGLAPAAGSIAKIYEALGGTVSWVGKPHRAMYEYAYRICGAPPKDRIVAIGDSMEHDIFGAQRFGISSVLIHLGVSSGIARKELETVAEKAGLGMPAILERFS</sequence>
<dbReference type="Pfam" id="PF13344">
    <property type="entry name" value="Hydrolase_6"/>
    <property type="match status" value="1"/>
</dbReference>
<reference evidence="2" key="1">
    <citation type="journal article" date="2019" name="Int. J. Syst. Evol. Microbiol.">
        <title>The Global Catalogue of Microorganisms (GCM) 10K type strain sequencing project: providing services to taxonomists for standard genome sequencing and annotation.</title>
        <authorList>
            <consortium name="The Broad Institute Genomics Platform"/>
            <consortium name="The Broad Institute Genome Sequencing Center for Infectious Disease"/>
            <person name="Wu L."/>
            <person name="Ma J."/>
        </authorList>
    </citation>
    <scope>NUCLEOTIDE SEQUENCE [LARGE SCALE GENOMIC DNA]</scope>
    <source>
        <strain evidence="2">KCTC 23707</strain>
    </source>
</reference>
<proteinExistence type="predicted"/>
<comment type="caution">
    <text evidence="1">The sequence shown here is derived from an EMBL/GenBank/DDBJ whole genome shotgun (WGS) entry which is preliminary data.</text>
</comment>
<protein>
    <submittedName>
        <fullName evidence="1">TIGR01459 family HAD-type hydrolase</fullName>
    </submittedName>
</protein>
<dbReference type="InterPro" id="IPR036412">
    <property type="entry name" value="HAD-like_sf"/>
</dbReference>
<dbReference type="PANTHER" id="PTHR19288">
    <property type="entry name" value="4-NITROPHENYLPHOSPHATASE-RELATED"/>
    <property type="match status" value="1"/>
</dbReference>
<dbReference type="InterPro" id="IPR023214">
    <property type="entry name" value="HAD_sf"/>
</dbReference>
<evidence type="ECO:0000313" key="2">
    <source>
        <dbReference type="Proteomes" id="UP001597373"/>
    </source>
</evidence>
<dbReference type="NCBIfam" id="TIGR01460">
    <property type="entry name" value="HAD-SF-IIA"/>
    <property type="match status" value="1"/>
</dbReference>
<organism evidence="1 2">
    <name type="scientific">Chelativorans composti</name>
    <dbReference type="NCBI Taxonomy" id="768533"/>
    <lineage>
        <taxon>Bacteria</taxon>
        <taxon>Pseudomonadati</taxon>
        <taxon>Pseudomonadota</taxon>
        <taxon>Alphaproteobacteria</taxon>
        <taxon>Hyphomicrobiales</taxon>
        <taxon>Phyllobacteriaceae</taxon>
        <taxon>Chelativorans</taxon>
    </lineage>
</organism>
<name>A0ABW5DDV8_9HYPH</name>
<evidence type="ECO:0000313" key="1">
    <source>
        <dbReference type="EMBL" id="MFD2258690.1"/>
    </source>
</evidence>
<keyword evidence="2" id="KW-1185">Reference proteome</keyword>
<dbReference type="SUPFAM" id="SSF56784">
    <property type="entry name" value="HAD-like"/>
    <property type="match status" value="1"/>
</dbReference>
<dbReference type="GO" id="GO:0016787">
    <property type="term" value="F:hydrolase activity"/>
    <property type="evidence" value="ECO:0007669"/>
    <property type="project" value="UniProtKB-KW"/>
</dbReference>
<dbReference type="Gene3D" id="3.40.50.1000">
    <property type="entry name" value="HAD superfamily/HAD-like"/>
    <property type="match status" value="2"/>
</dbReference>
<dbReference type="InterPro" id="IPR006357">
    <property type="entry name" value="HAD-SF_hydro_IIA"/>
</dbReference>
<dbReference type="Pfam" id="PF13242">
    <property type="entry name" value="Hydrolase_like"/>
    <property type="match status" value="1"/>
</dbReference>
<dbReference type="NCBIfam" id="TIGR01459">
    <property type="entry name" value="HAD-SF-IIA-hyp4"/>
    <property type="match status" value="1"/>
</dbReference>
<dbReference type="InterPro" id="IPR006356">
    <property type="entry name" value="HAD-SF_hydro_IIA_hyp3"/>
</dbReference>
<dbReference type="RefSeq" id="WP_345097849.1">
    <property type="nucleotide sequence ID" value="NZ_BAABGS010000009.1"/>
</dbReference>
<dbReference type="PANTHER" id="PTHR19288:SF90">
    <property type="entry name" value="OS08G0542600 PROTEIN"/>
    <property type="match status" value="1"/>
</dbReference>